<protein>
    <submittedName>
        <fullName evidence="2">Uncharacterized protein</fullName>
    </submittedName>
</protein>
<feature type="compositionally biased region" description="Basic residues" evidence="1">
    <location>
        <begin position="260"/>
        <end position="269"/>
    </location>
</feature>
<feature type="compositionally biased region" description="Gly residues" evidence="1">
    <location>
        <begin position="277"/>
        <end position="288"/>
    </location>
</feature>
<dbReference type="AlphaFoldDB" id="A0A4Q2D6Y1"/>
<organism evidence="2 3">
    <name type="scientific">Candolleomyces aberdarensis</name>
    <dbReference type="NCBI Taxonomy" id="2316362"/>
    <lineage>
        <taxon>Eukaryota</taxon>
        <taxon>Fungi</taxon>
        <taxon>Dikarya</taxon>
        <taxon>Basidiomycota</taxon>
        <taxon>Agaricomycotina</taxon>
        <taxon>Agaricomycetes</taxon>
        <taxon>Agaricomycetidae</taxon>
        <taxon>Agaricales</taxon>
        <taxon>Agaricineae</taxon>
        <taxon>Psathyrellaceae</taxon>
        <taxon>Candolleomyces</taxon>
    </lineage>
</organism>
<evidence type="ECO:0000313" key="2">
    <source>
        <dbReference type="EMBL" id="RXW14331.1"/>
    </source>
</evidence>
<proteinExistence type="predicted"/>
<feature type="region of interest" description="Disordered" evidence="1">
    <location>
        <begin position="103"/>
        <end position="213"/>
    </location>
</feature>
<feature type="region of interest" description="Disordered" evidence="1">
    <location>
        <begin position="257"/>
        <end position="303"/>
    </location>
</feature>
<reference evidence="2 3" key="1">
    <citation type="submission" date="2019-01" db="EMBL/GenBank/DDBJ databases">
        <title>Draft genome sequence of Psathyrella aberdarensis IHI B618.</title>
        <authorList>
            <person name="Buettner E."/>
            <person name="Kellner H."/>
        </authorList>
    </citation>
    <scope>NUCLEOTIDE SEQUENCE [LARGE SCALE GENOMIC DNA]</scope>
    <source>
        <strain evidence="2 3">IHI B618</strain>
    </source>
</reference>
<sequence>MEPRVLAILDNLGPAPPAGQGFALLPLDLFVLYRLRMLCGLPLPWFSQKTKRVRPVISAPLPQGSPAATNVDVMNSNGRNHPNGDARTESGVYYLVKNSATGEKEIVKRPRPPPTSTELDDDFDAYTQTGIGTTSRFAAEDYSRSHGVSSPTKASNPYDGSPGSSRRFKDASFSASAPRYQNNPTDRHVLPQQQLARGATRASDTKGKSREDVKDVYGEHQDYMNELEHIFSKHGDMEISLNRVNDTSGMRESVALGRVKSTKSSRGRPSRNPTIGRGPGVGGGGGGYLARSPTSSTQAKAAASRKAYAEVDRRVVEDTPEKTVTISTWREQVAREASDAERLSVYYVNPKAEKHSLDELDDVARGSKSSGSGGHGGFHHQAYRVDHRGSRSEGNNSSIGGHSIPRKHTVNPGSNTSLDRHNHLSVHSPRAPERSIERSEKQKSSSSSSSSPSSLTSHSSGELPPTPPPKPPRLSLKTASMMQSTPVDNRVPIPSFNPTKDGSIISTIRSTSSASSVTFEHALESCKTPLTHLIPVLAKLGITSLDHLRALGDLNPDIRDRELKDDALRLGVTVMEWAILVDRLRAL</sequence>
<gene>
    <name evidence="2" type="ORF">EST38_g11524</name>
</gene>
<feature type="region of interest" description="Disordered" evidence="1">
    <location>
        <begin position="358"/>
        <end position="476"/>
    </location>
</feature>
<dbReference type="EMBL" id="SDEE01000719">
    <property type="protein sequence ID" value="RXW14331.1"/>
    <property type="molecule type" value="Genomic_DNA"/>
</dbReference>
<feature type="compositionally biased region" description="Low complexity" evidence="1">
    <location>
        <begin position="292"/>
        <end position="303"/>
    </location>
</feature>
<keyword evidence="3" id="KW-1185">Reference proteome</keyword>
<dbReference type="OrthoDB" id="2989516at2759"/>
<accession>A0A4Q2D6Y1</accession>
<name>A0A4Q2D6Y1_9AGAR</name>
<feature type="compositionally biased region" description="Low complexity" evidence="1">
    <location>
        <begin position="444"/>
        <end position="460"/>
    </location>
</feature>
<feature type="compositionally biased region" description="Basic and acidic residues" evidence="1">
    <location>
        <begin position="430"/>
        <end position="443"/>
    </location>
</feature>
<feature type="compositionally biased region" description="Basic and acidic residues" evidence="1">
    <location>
        <begin position="203"/>
        <end position="213"/>
    </location>
</feature>
<dbReference type="STRING" id="2316362.A0A4Q2D6Y1"/>
<evidence type="ECO:0000313" key="3">
    <source>
        <dbReference type="Proteomes" id="UP000290288"/>
    </source>
</evidence>
<feature type="compositionally biased region" description="Polar residues" evidence="1">
    <location>
        <begin position="126"/>
        <end position="136"/>
    </location>
</feature>
<comment type="caution">
    <text evidence="2">The sequence shown here is derived from an EMBL/GenBank/DDBJ whole genome shotgun (WGS) entry which is preliminary data.</text>
</comment>
<feature type="compositionally biased region" description="Polar residues" evidence="1">
    <location>
        <begin position="146"/>
        <end position="155"/>
    </location>
</feature>
<dbReference type="Proteomes" id="UP000290288">
    <property type="component" value="Unassembled WGS sequence"/>
</dbReference>
<feature type="compositionally biased region" description="Polar residues" evidence="1">
    <location>
        <begin position="173"/>
        <end position="184"/>
    </location>
</feature>
<evidence type="ECO:0000256" key="1">
    <source>
        <dbReference type="SAM" id="MobiDB-lite"/>
    </source>
</evidence>